<comment type="caution">
    <text evidence="4">The sequence shown here is derived from an EMBL/GenBank/DDBJ whole genome shotgun (WGS) entry which is preliminary data.</text>
</comment>
<dbReference type="GO" id="GO:0003824">
    <property type="term" value="F:catalytic activity"/>
    <property type="evidence" value="ECO:0007669"/>
    <property type="project" value="InterPro"/>
</dbReference>
<organism evidence="4 5">
    <name type="scientific">Phormidesmis priestleyi ULC007</name>
    <dbReference type="NCBI Taxonomy" id="1920490"/>
    <lineage>
        <taxon>Bacteria</taxon>
        <taxon>Bacillati</taxon>
        <taxon>Cyanobacteriota</taxon>
        <taxon>Cyanophyceae</taxon>
        <taxon>Leptolyngbyales</taxon>
        <taxon>Leptolyngbyaceae</taxon>
        <taxon>Phormidesmis</taxon>
    </lineage>
</organism>
<name>A0A2T1DB00_9CYAN</name>
<sequence>MKAVAQVLENIVGVAGVCAWDTLTETERSPILQATPSSQSITYLVYPNTPEELAAVMLCADQNRWRVLPCGRKSKLHWGGLVDAVNLVISTERLNRLIDHAIGDLTITAEAGKKFSDVQNLLGQSGQFLAIDPHYPDQATLGGIISTADTRALRHRYHSVRDMILGISFVRSDGQLVKAGGRVVKNVAGYDLMKLLTGAYGTLGIITQVTLRVYPLPQASQTVVLSGQPDAIAQAAQTFLNSALTPTAIEVLSTQVMADLNLGTEIGLLIQFQTIFESVKEQAARSLEVGSALGLSSQLYPETDEATLWKQLRERMMGVSPNDAIVCKIGVKPSEAIAVLTQIEQLAKNSGAVIHLGSGVGELVLEGAMTKTFMIQELRSLCQNAGGYLSVLQAPIPFKQQIDVWGYAGNALDLMQKIKTQFDPNSLLSPRRFVGGI</sequence>
<dbReference type="GO" id="GO:0071949">
    <property type="term" value="F:FAD binding"/>
    <property type="evidence" value="ECO:0007669"/>
    <property type="project" value="InterPro"/>
</dbReference>
<evidence type="ECO:0000256" key="1">
    <source>
        <dbReference type="ARBA" id="ARBA00022630"/>
    </source>
</evidence>
<reference evidence="4 5" key="1">
    <citation type="submission" date="2018-02" db="EMBL/GenBank/DDBJ databases">
        <authorList>
            <person name="Cohen D.B."/>
            <person name="Kent A.D."/>
        </authorList>
    </citation>
    <scope>NUCLEOTIDE SEQUENCE [LARGE SCALE GENOMIC DNA]</scope>
    <source>
        <strain evidence="4 5">ULC007</strain>
    </source>
</reference>
<dbReference type="EMBL" id="PVWG01000026">
    <property type="protein sequence ID" value="PSB17611.1"/>
    <property type="molecule type" value="Genomic_DNA"/>
</dbReference>
<evidence type="ECO:0000256" key="2">
    <source>
        <dbReference type="ARBA" id="ARBA00022827"/>
    </source>
</evidence>
<dbReference type="Pfam" id="PF01565">
    <property type="entry name" value="FAD_binding_4"/>
    <property type="match status" value="1"/>
</dbReference>
<keyword evidence="2" id="KW-0274">FAD</keyword>
<evidence type="ECO:0000313" key="4">
    <source>
        <dbReference type="EMBL" id="PSB17611.1"/>
    </source>
</evidence>
<accession>A0A2T1DB00</accession>
<dbReference type="SUPFAM" id="SSF56176">
    <property type="entry name" value="FAD-binding/transporter-associated domain-like"/>
    <property type="match status" value="1"/>
</dbReference>
<dbReference type="PROSITE" id="PS51387">
    <property type="entry name" value="FAD_PCMH"/>
    <property type="match status" value="1"/>
</dbReference>
<dbReference type="InterPro" id="IPR016164">
    <property type="entry name" value="FAD-linked_Oxase-like_C"/>
</dbReference>
<dbReference type="InterPro" id="IPR016166">
    <property type="entry name" value="FAD-bd_PCMH"/>
</dbReference>
<dbReference type="Proteomes" id="UP000238634">
    <property type="component" value="Unassembled WGS sequence"/>
</dbReference>
<gene>
    <name evidence="4" type="ORF">C7B65_18160</name>
</gene>
<dbReference type="PANTHER" id="PTHR11748">
    <property type="entry name" value="D-LACTATE DEHYDROGENASE"/>
    <property type="match status" value="1"/>
</dbReference>
<feature type="domain" description="FAD-binding PCMH-type" evidence="3">
    <location>
        <begin position="36"/>
        <end position="216"/>
    </location>
</feature>
<proteinExistence type="predicted"/>
<keyword evidence="1" id="KW-0285">Flavoprotein</keyword>
<dbReference type="InterPro" id="IPR036318">
    <property type="entry name" value="FAD-bd_PCMH-like_sf"/>
</dbReference>
<dbReference type="SUPFAM" id="SSF55103">
    <property type="entry name" value="FAD-linked oxidases, C-terminal domain"/>
    <property type="match status" value="1"/>
</dbReference>
<dbReference type="InterPro" id="IPR006094">
    <property type="entry name" value="Oxid_FAD_bind_N"/>
</dbReference>
<dbReference type="InterPro" id="IPR016169">
    <property type="entry name" value="FAD-bd_PCMH_sub2"/>
</dbReference>
<dbReference type="STRING" id="1920490.GCA_001895925_01373"/>
<dbReference type="RefSeq" id="WP_073074039.1">
    <property type="nucleotide sequence ID" value="NZ_MPPI01000028.1"/>
</dbReference>
<protein>
    <submittedName>
        <fullName evidence="4">FAD-binding oxidoreductase</fullName>
    </submittedName>
</protein>
<dbReference type="Gene3D" id="3.30.465.10">
    <property type="match status" value="1"/>
</dbReference>
<dbReference type="AlphaFoldDB" id="A0A2T1DB00"/>
<evidence type="ECO:0000259" key="3">
    <source>
        <dbReference type="PROSITE" id="PS51387"/>
    </source>
</evidence>
<evidence type="ECO:0000313" key="5">
    <source>
        <dbReference type="Proteomes" id="UP000238634"/>
    </source>
</evidence>
<dbReference type="OrthoDB" id="9767256at2"/>
<reference evidence="4 5" key="2">
    <citation type="submission" date="2018-03" db="EMBL/GenBank/DDBJ databases">
        <title>The ancient ancestry and fast evolution of plastids.</title>
        <authorList>
            <person name="Moore K.R."/>
            <person name="Magnabosco C."/>
            <person name="Momper L."/>
            <person name="Gold D.A."/>
            <person name="Bosak T."/>
            <person name="Fournier G.P."/>
        </authorList>
    </citation>
    <scope>NUCLEOTIDE SEQUENCE [LARGE SCALE GENOMIC DNA]</scope>
    <source>
        <strain evidence="4 5">ULC007</strain>
    </source>
</reference>
<keyword evidence="5" id="KW-1185">Reference proteome</keyword>
<dbReference type="PANTHER" id="PTHR11748:SF103">
    <property type="entry name" value="GLYCOLATE OXIDASE SUBUNIT GLCE"/>
    <property type="match status" value="1"/>
</dbReference>